<dbReference type="AlphaFoldDB" id="A0A3M7RSP1"/>
<proteinExistence type="predicted"/>
<evidence type="ECO:0000313" key="1">
    <source>
        <dbReference type="EMBL" id="RNA26593.1"/>
    </source>
</evidence>
<protein>
    <submittedName>
        <fullName evidence="1">Uncharacterized protein</fullName>
    </submittedName>
</protein>
<name>A0A3M7RSP1_BRAPC</name>
<comment type="caution">
    <text evidence="1">The sequence shown here is derived from an EMBL/GenBank/DDBJ whole genome shotgun (WGS) entry which is preliminary data.</text>
</comment>
<dbReference type="Proteomes" id="UP000276133">
    <property type="component" value="Unassembled WGS sequence"/>
</dbReference>
<reference evidence="1 2" key="1">
    <citation type="journal article" date="2018" name="Sci. Rep.">
        <title>Genomic signatures of local adaptation to the degree of environmental predictability in rotifers.</title>
        <authorList>
            <person name="Franch-Gras L."/>
            <person name="Hahn C."/>
            <person name="Garcia-Roger E.M."/>
            <person name="Carmona M.J."/>
            <person name="Serra M."/>
            <person name="Gomez A."/>
        </authorList>
    </citation>
    <scope>NUCLEOTIDE SEQUENCE [LARGE SCALE GENOMIC DNA]</scope>
    <source>
        <strain evidence="1">HYR1</strain>
    </source>
</reference>
<sequence>MLEKREQMEQKLSNRVVLEVLNENKKHLVHAIKLKNCFVSHANTCYPTLVDESMENQEKEKTELVYVASPVQERYLKPGSTDEENYWVVPFSEFFPGWLEEGEAVKKGESTLEEQESLVHPKRARKLPDRLQKERLQSLSNEPAGQYSRTEPFSLFSPNMQQTEAFVAPVSVSGPALQLLRFTYSNKVILLLTINKRKRIYMYAKLKNANNDMVFKESKKMIEKIEEAEIKKFFRLNKDHTIKRQKFCRNVKNKNTKTDLDLHTAKSEVFKLFNETYNNNSETEKRCMISINEFRMRKRQSVRGLNWRGKYREHII</sequence>
<evidence type="ECO:0000313" key="2">
    <source>
        <dbReference type="Proteomes" id="UP000276133"/>
    </source>
</evidence>
<accession>A0A3M7RSP1</accession>
<dbReference type="EMBL" id="REGN01002709">
    <property type="protein sequence ID" value="RNA26593.1"/>
    <property type="molecule type" value="Genomic_DNA"/>
</dbReference>
<organism evidence="1 2">
    <name type="scientific">Brachionus plicatilis</name>
    <name type="common">Marine rotifer</name>
    <name type="synonym">Brachionus muelleri</name>
    <dbReference type="NCBI Taxonomy" id="10195"/>
    <lineage>
        <taxon>Eukaryota</taxon>
        <taxon>Metazoa</taxon>
        <taxon>Spiralia</taxon>
        <taxon>Gnathifera</taxon>
        <taxon>Rotifera</taxon>
        <taxon>Eurotatoria</taxon>
        <taxon>Monogononta</taxon>
        <taxon>Pseudotrocha</taxon>
        <taxon>Ploima</taxon>
        <taxon>Brachionidae</taxon>
        <taxon>Brachionus</taxon>
    </lineage>
</organism>
<keyword evidence="2" id="KW-1185">Reference proteome</keyword>
<gene>
    <name evidence="1" type="ORF">BpHYR1_018532</name>
</gene>